<keyword evidence="8" id="KW-1185">Reference proteome</keyword>
<protein>
    <submittedName>
        <fullName evidence="7">Gluconokinase</fullName>
        <ecNumber evidence="7">2.7.1.12</ecNumber>
    </submittedName>
</protein>
<evidence type="ECO:0000259" key="5">
    <source>
        <dbReference type="Pfam" id="PF00370"/>
    </source>
</evidence>
<evidence type="ECO:0000313" key="8">
    <source>
        <dbReference type="Proteomes" id="UP001223978"/>
    </source>
</evidence>
<dbReference type="Pfam" id="PF02782">
    <property type="entry name" value="FGGY_C"/>
    <property type="match status" value="1"/>
</dbReference>
<evidence type="ECO:0000256" key="2">
    <source>
        <dbReference type="ARBA" id="ARBA00022679"/>
    </source>
</evidence>
<dbReference type="EMBL" id="JASCIQ010000004">
    <property type="protein sequence ID" value="MDI3403405.1"/>
    <property type="molecule type" value="Genomic_DNA"/>
</dbReference>
<name>A0ABT6S5P5_9ACTN</name>
<comment type="similarity">
    <text evidence="1 4">Belongs to the FGGY kinase family.</text>
</comment>
<dbReference type="Gene3D" id="3.30.420.40">
    <property type="match status" value="2"/>
</dbReference>
<feature type="domain" description="Carbohydrate kinase FGGY N-terminal" evidence="5">
    <location>
        <begin position="14"/>
        <end position="254"/>
    </location>
</feature>
<dbReference type="InterPro" id="IPR050406">
    <property type="entry name" value="FGGY_Carb_Kinase"/>
</dbReference>
<evidence type="ECO:0000259" key="6">
    <source>
        <dbReference type="Pfam" id="PF02782"/>
    </source>
</evidence>
<dbReference type="InterPro" id="IPR000577">
    <property type="entry name" value="Carb_kinase_FGGY"/>
</dbReference>
<dbReference type="Pfam" id="PF00370">
    <property type="entry name" value="FGGY_N"/>
    <property type="match status" value="1"/>
</dbReference>
<keyword evidence="3 4" id="KW-0418">Kinase</keyword>
<dbReference type="SUPFAM" id="SSF53067">
    <property type="entry name" value="Actin-like ATPase domain"/>
    <property type="match status" value="2"/>
</dbReference>
<dbReference type="PROSITE" id="PS00445">
    <property type="entry name" value="FGGY_KINASES_2"/>
    <property type="match status" value="1"/>
</dbReference>
<gene>
    <name evidence="7" type="ORF">QIS96_06140</name>
</gene>
<organism evidence="7 8">
    <name type="scientific">Streptomyces cavernicola</name>
    <dbReference type="NCBI Taxonomy" id="3043613"/>
    <lineage>
        <taxon>Bacteria</taxon>
        <taxon>Bacillati</taxon>
        <taxon>Actinomycetota</taxon>
        <taxon>Actinomycetes</taxon>
        <taxon>Kitasatosporales</taxon>
        <taxon>Streptomycetaceae</taxon>
        <taxon>Streptomyces</taxon>
    </lineage>
</organism>
<dbReference type="CDD" id="cd07770">
    <property type="entry name" value="ASKHA_NBD_FGGY_GntK"/>
    <property type="match status" value="1"/>
</dbReference>
<dbReference type="InterPro" id="IPR018484">
    <property type="entry name" value="FGGY_N"/>
</dbReference>
<evidence type="ECO:0000256" key="3">
    <source>
        <dbReference type="ARBA" id="ARBA00022777"/>
    </source>
</evidence>
<dbReference type="EC" id="2.7.1.12" evidence="7"/>
<dbReference type="InterPro" id="IPR018483">
    <property type="entry name" value="Carb_kinase_FGGY_CS"/>
</dbReference>
<evidence type="ECO:0000256" key="4">
    <source>
        <dbReference type="RuleBase" id="RU003733"/>
    </source>
</evidence>
<reference evidence="7 8" key="1">
    <citation type="submission" date="2023-05" db="EMBL/GenBank/DDBJ databases">
        <title>Draft genome sequence of Streptomyces sp. B-S-A6 isolated from a cave soil in Thailand.</title>
        <authorList>
            <person name="Chamroensaksri N."/>
            <person name="Muangham S."/>
        </authorList>
    </citation>
    <scope>NUCLEOTIDE SEQUENCE [LARGE SCALE GENOMIC DNA]</scope>
    <source>
        <strain evidence="7 8">B-S-A6</strain>
    </source>
</reference>
<dbReference type="PANTHER" id="PTHR43095">
    <property type="entry name" value="SUGAR KINASE"/>
    <property type="match status" value="1"/>
</dbReference>
<comment type="caution">
    <text evidence="7">The sequence shown here is derived from an EMBL/GenBank/DDBJ whole genome shotgun (WGS) entry which is preliminary data.</text>
</comment>
<dbReference type="Proteomes" id="UP001223978">
    <property type="component" value="Unassembled WGS sequence"/>
</dbReference>
<accession>A0ABT6S5P5</accession>
<dbReference type="RefSeq" id="WP_282541345.1">
    <property type="nucleotide sequence ID" value="NZ_JASCIQ010000004.1"/>
</dbReference>
<proteinExistence type="inferred from homology"/>
<evidence type="ECO:0000256" key="1">
    <source>
        <dbReference type="ARBA" id="ARBA00009156"/>
    </source>
</evidence>
<dbReference type="InterPro" id="IPR018485">
    <property type="entry name" value="FGGY_C"/>
</dbReference>
<dbReference type="PANTHER" id="PTHR43095:SF2">
    <property type="entry name" value="GLUCONOKINASE"/>
    <property type="match status" value="1"/>
</dbReference>
<dbReference type="PIRSF" id="PIRSF000538">
    <property type="entry name" value="GlpK"/>
    <property type="match status" value="1"/>
</dbReference>
<dbReference type="InterPro" id="IPR043129">
    <property type="entry name" value="ATPase_NBD"/>
</dbReference>
<evidence type="ECO:0000313" key="7">
    <source>
        <dbReference type="EMBL" id="MDI3403405.1"/>
    </source>
</evidence>
<sequence>MTASAPDRSPGEVVIGLDVGTTAVKAVAFGVGSAWRRTAVREYPLLTPRRGRQVQDPDTIAAAVFSALRACAEQCAGSRLLAVSVSAAMHGLIGLDAGHKPLTPLVTWADDRARGEAAELRAAGRAAALHRATGAPVHPMTPLTKLMWFHRAEPELCAEVRWWVGLKDYVLWLLTGSLVTELSSASGTGLLDLSTRTWHPAAVDLAGVAPGQLPDVLPTTSLLPLSAAAAGESGLPSGTPVCVGAADGPLGNLGSQAMEPGTVGLSLGTSGAVRAIVPEPFVAPGGRLFCYALTDTAWAVGGAVSNGSVVMRWAGRTFGDGSGDDALSDEAVLALAASVPAGCDGLVMLPYLLAERAPLWDPDVPGAYLGVRHSHTRGHFVRAAMEGVALQLSTVVDELDRIEPVKAVQVTGGAFRSPLWTSVIAAVLDRPVHLVADAEGSALGAAALGLHALGRAPRLADAPALLGAPAPENGVPVPASPADTELYRTVRAAIPRLLSSYTAVADLFA</sequence>
<keyword evidence="2 4" id="KW-0808">Transferase</keyword>
<dbReference type="GO" id="GO:0046316">
    <property type="term" value="F:gluconokinase activity"/>
    <property type="evidence" value="ECO:0007669"/>
    <property type="project" value="UniProtKB-EC"/>
</dbReference>
<feature type="domain" description="Carbohydrate kinase FGGY C-terminal" evidence="6">
    <location>
        <begin position="265"/>
        <end position="452"/>
    </location>
</feature>